<reference evidence="2 3" key="1">
    <citation type="submission" date="2016-11" db="EMBL/GenBank/DDBJ databases">
        <authorList>
            <person name="Jaros S."/>
            <person name="Januszkiewicz K."/>
            <person name="Wedrychowicz H."/>
        </authorList>
    </citation>
    <scope>NUCLEOTIDE SEQUENCE [LARGE SCALE GENOMIC DNA]</scope>
    <source>
        <strain evidence="2 3">DSM 15930</strain>
    </source>
</reference>
<dbReference type="SUPFAM" id="SSF55729">
    <property type="entry name" value="Acyl-CoA N-acyltransferases (Nat)"/>
    <property type="match status" value="1"/>
</dbReference>
<dbReference type="Gene3D" id="3.40.630.30">
    <property type="match status" value="1"/>
</dbReference>
<name>A0A1M7GNH5_9FIRM</name>
<dbReference type="Pfam" id="PF13302">
    <property type="entry name" value="Acetyltransf_3"/>
    <property type="match status" value="1"/>
</dbReference>
<evidence type="ECO:0000313" key="2">
    <source>
        <dbReference type="EMBL" id="SHM17457.1"/>
    </source>
</evidence>
<dbReference type="InterPro" id="IPR016181">
    <property type="entry name" value="Acyl_CoA_acyltransferase"/>
</dbReference>
<dbReference type="Proteomes" id="UP000184038">
    <property type="component" value="Unassembled WGS sequence"/>
</dbReference>
<gene>
    <name evidence="2" type="ORF">SAMN02746066_01007</name>
</gene>
<sequence length="68" mass="8067">MPHVLRIFTQNLFESFDLHRIWARPFEHNKASQRVLLKAGFYYEGLLRESILKEGVFLNSTVYALIKN</sequence>
<evidence type="ECO:0000259" key="1">
    <source>
        <dbReference type="Pfam" id="PF13302"/>
    </source>
</evidence>
<proteinExistence type="predicted"/>
<accession>A0A1M7GNH5</accession>
<dbReference type="AlphaFoldDB" id="A0A1M7GNH5"/>
<dbReference type="EMBL" id="FRCP01000007">
    <property type="protein sequence ID" value="SHM17457.1"/>
    <property type="molecule type" value="Genomic_DNA"/>
</dbReference>
<keyword evidence="2" id="KW-0808">Transferase</keyword>
<feature type="domain" description="N-acetyltransferase" evidence="1">
    <location>
        <begin position="4"/>
        <end position="41"/>
    </location>
</feature>
<dbReference type="OrthoDB" id="9785602at2"/>
<organism evidence="2 3">
    <name type="scientific">Anaerosporobacter mobilis DSM 15930</name>
    <dbReference type="NCBI Taxonomy" id="1120996"/>
    <lineage>
        <taxon>Bacteria</taxon>
        <taxon>Bacillati</taxon>
        <taxon>Bacillota</taxon>
        <taxon>Clostridia</taxon>
        <taxon>Lachnospirales</taxon>
        <taxon>Lachnospiraceae</taxon>
        <taxon>Anaerosporobacter</taxon>
    </lineage>
</organism>
<keyword evidence="3" id="KW-1185">Reference proteome</keyword>
<dbReference type="STRING" id="1120996.SAMN02746066_01007"/>
<dbReference type="InterPro" id="IPR000182">
    <property type="entry name" value="GNAT_dom"/>
</dbReference>
<dbReference type="GO" id="GO:0016747">
    <property type="term" value="F:acyltransferase activity, transferring groups other than amino-acyl groups"/>
    <property type="evidence" value="ECO:0007669"/>
    <property type="project" value="InterPro"/>
</dbReference>
<evidence type="ECO:0000313" key="3">
    <source>
        <dbReference type="Proteomes" id="UP000184038"/>
    </source>
</evidence>
<protein>
    <submittedName>
        <fullName evidence="2">Acetyltransferase (GNAT) domain-containing protein</fullName>
    </submittedName>
</protein>